<comment type="caution">
    <text evidence="2">The sequence shown here is derived from an EMBL/GenBank/DDBJ whole genome shotgun (WGS) entry which is preliminary data.</text>
</comment>
<feature type="compositionally biased region" description="Basic and acidic residues" evidence="1">
    <location>
        <begin position="118"/>
        <end position="129"/>
    </location>
</feature>
<dbReference type="GO" id="GO:0032467">
    <property type="term" value="P:positive regulation of cytokinesis"/>
    <property type="evidence" value="ECO:0007669"/>
    <property type="project" value="InterPro"/>
</dbReference>
<dbReference type="OrthoDB" id="10044099at2759"/>
<keyword evidence="3" id="KW-1185">Reference proteome</keyword>
<organism evidence="2 3">
    <name type="scientific">Odontophorus gujanensis</name>
    <name type="common">marbled wood quail</name>
    <dbReference type="NCBI Taxonomy" id="886794"/>
    <lineage>
        <taxon>Eukaryota</taxon>
        <taxon>Metazoa</taxon>
        <taxon>Chordata</taxon>
        <taxon>Craniata</taxon>
        <taxon>Vertebrata</taxon>
        <taxon>Euteleostomi</taxon>
        <taxon>Archelosauria</taxon>
        <taxon>Archosauria</taxon>
        <taxon>Dinosauria</taxon>
        <taxon>Saurischia</taxon>
        <taxon>Theropoda</taxon>
        <taxon>Coelurosauria</taxon>
        <taxon>Aves</taxon>
        <taxon>Neognathae</taxon>
        <taxon>Galloanserae</taxon>
        <taxon>Galliformes</taxon>
        <taxon>Odontophoridae</taxon>
        <taxon>Odontophorus</taxon>
    </lineage>
</organism>
<dbReference type="PANTHER" id="PTHR21616:SF2">
    <property type="entry name" value="CENTROSOME AND SPINDLE POLE-ASSOCIATED PROTEIN 1"/>
    <property type="match status" value="1"/>
</dbReference>
<evidence type="ECO:0000313" key="3">
    <source>
        <dbReference type="Proteomes" id="UP000522663"/>
    </source>
</evidence>
<reference evidence="2 3" key="1">
    <citation type="submission" date="2019-09" db="EMBL/GenBank/DDBJ databases">
        <title>Bird 10,000 Genomes (B10K) Project - Family phase.</title>
        <authorList>
            <person name="Zhang G."/>
        </authorList>
    </citation>
    <scope>NUCLEOTIDE SEQUENCE [LARGE SCALE GENOMIC DNA]</scope>
    <source>
        <strain evidence="2">B10K-DU-001-53</strain>
        <tissue evidence="2">Muscle</tissue>
    </source>
</reference>
<name>A0A7K9Z4U3_9GALL</name>
<dbReference type="PANTHER" id="PTHR21616">
    <property type="entry name" value="CENTROSOME SPINDLE POLE ASSOCIATED PROTEIN"/>
    <property type="match status" value="1"/>
</dbReference>
<feature type="non-terminal residue" evidence="2">
    <location>
        <position position="1"/>
    </location>
</feature>
<dbReference type="AlphaFoldDB" id="A0A7K9Z4U3"/>
<protein>
    <submittedName>
        <fullName evidence="2">CSPP1 protein</fullName>
    </submittedName>
</protein>
<proteinExistence type="predicted"/>
<dbReference type="GO" id="GO:0005813">
    <property type="term" value="C:centrosome"/>
    <property type="evidence" value="ECO:0007669"/>
    <property type="project" value="InterPro"/>
</dbReference>
<dbReference type="EMBL" id="VXAB01012284">
    <property type="protein sequence ID" value="NXJ14721.1"/>
    <property type="molecule type" value="Genomic_DNA"/>
</dbReference>
<dbReference type="GO" id="GO:0000922">
    <property type="term" value="C:spindle pole"/>
    <property type="evidence" value="ECO:0007669"/>
    <property type="project" value="InterPro"/>
</dbReference>
<feature type="non-terminal residue" evidence="2">
    <location>
        <position position="182"/>
    </location>
</feature>
<sequence>FRNDSHEFLKNSLLESDSAFIGANGEMFSALEEVDLSSQLPPSARERRRIKKKALECSVSMEDAPPAQPPLLQPDGVSLHSDFSLDVDQMKGKNKELSQLQQRRAHSGEDAALGEADDLLKPPPSKDSRPPSSVDSIATEPWLRPGSAATLRRFLEEQPSPAKLSPEGALPLGWHGLSTAHG</sequence>
<evidence type="ECO:0000313" key="2">
    <source>
        <dbReference type="EMBL" id="NXJ14721.1"/>
    </source>
</evidence>
<dbReference type="GO" id="GO:0005874">
    <property type="term" value="C:microtubule"/>
    <property type="evidence" value="ECO:0007669"/>
    <property type="project" value="InterPro"/>
</dbReference>
<evidence type="ECO:0000256" key="1">
    <source>
        <dbReference type="SAM" id="MobiDB-lite"/>
    </source>
</evidence>
<dbReference type="Proteomes" id="UP000522663">
    <property type="component" value="Unassembled WGS sequence"/>
</dbReference>
<dbReference type="InterPro" id="IPR026708">
    <property type="entry name" value="CSPP1"/>
</dbReference>
<feature type="region of interest" description="Disordered" evidence="1">
    <location>
        <begin position="59"/>
        <end position="182"/>
    </location>
</feature>
<accession>A0A7K9Z4U3</accession>
<gene>
    <name evidence="2" type="primary">Cspp1_1</name>
    <name evidence="2" type="ORF">ODOGUJ_R15379</name>
</gene>